<evidence type="ECO:0000259" key="1">
    <source>
        <dbReference type="Pfam" id="PF01593"/>
    </source>
</evidence>
<evidence type="ECO:0000313" key="3">
    <source>
        <dbReference type="Proteomes" id="UP001164746"/>
    </source>
</evidence>
<feature type="domain" description="Amine oxidase" evidence="1">
    <location>
        <begin position="11"/>
        <end position="142"/>
    </location>
</feature>
<dbReference type="SUPFAM" id="SSF51905">
    <property type="entry name" value="FAD/NAD(P)-binding domain"/>
    <property type="match status" value="1"/>
</dbReference>
<reference evidence="2" key="1">
    <citation type="submission" date="2022-11" db="EMBL/GenBank/DDBJ databases">
        <title>Centuries of genome instability and evolution in soft-shell clam transmissible cancer (bioRxiv).</title>
        <authorList>
            <person name="Hart S.F.M."/>
            <person name="Yonemitsu M.A."/>
            <person name="Giersch R.M."/>
            <person name="Beal B.F."/>
            <person name="Arriagada G."/>
            <person name="Davis B.W."/>
            <person name="Ostrander E.A."/>
            <person name="Goff S.P."/>
            <person name="Metzger M.J."/>
        </authorList>
    </citation>
    <scope>NUCLEOTIDE SEQUENCE</scope>
    <source>
        <strain evidence="2">MELC-2E11</strain>
        <tissue evidence="2">Siphon/mantle</tissue>
    </source>
</reference>
<feature type="domain" description="Amine oxidase" evidence="1">
    <location>
        <begin position="177"/>
        <end position="254"/>
    </location>
</feature>
<dbReference type="Proteomes" id="UP001164746">
    <property type="component" value="Chromosome 17"/>
</dbReference>
<dbReference type="PANTHER" id="PTHR42923:SF3">
    <property type="entry name" value="PROTOPORPHYRINOGEN OXIDASE"/>
    <property type="match status" value="1"/>
</dbReference>
<gene>
    <name evidence="2" type="ORF">MAR_033077</name>
</gene>
<dbReference type="SUPFAM" id="SSF54373">
    <property type="entry name" value="FAD-linked reductases, C-terminal domain"/>
    <property type="match status" value="1"/>
</dbReference>
<sequence>MTTAVIIGGGISGLSSAYYLQKSARFSKILLLEASHRIGGWMKTEQMDGGAKFELGPRSLRASGKGSGFNTLCLIEELGLSDQTIHVARSAPAAINRFIYANGKLNMIPNRFLSFFKTIPPFSDSRQLSLQSCLPVLKEAEKLGDGSLFRGIMKKSKEPYVHSKECALFKRTRKERWATFSFKNGLQTLSDTVKDAVVSHPEVELCVNSPCESVSFSNGKAEVTVNGEKIVADHVVSSIYADDLAKLLPQNLEQLQNDLSMIPAVMPPTVGFGHLLPSLEDKSLLGVIYDSCTFPEHDRTDKPSEDPSMVHVEKLHNSIPQYLVGHEEKLQRISAVIEIEELPLSLVGSSYRGVSVHDCIDNARLEMEKITHMDLM</sequence>
<organism evidence="2 3">
    <name type="scientific">Mya arenaria</name>
    <name type="common">Soft-shell clam</name>
    <dbReference type="NCBI Taxonomy" id="6604"/>
    <lineage>
        <taxon>Eukaryota</taxon>
        <taxon>Metazoa</taxon>
        <taxon>Spiralia</taxon>
        <taxon>Lophotrochozoa</taxon>
        <taxon>Mollusca</taxon>
        <taxon>Bivalvia</taxon>
        <taxon>Autobranchia</taxon>
        <taxon>Heteroconchia</taxon>
        <taxon>Euheterodonta</taxon>
        <taxon>Imparidentia</taxon>
        <taxon>Neoheterodontei</taxon>
        <taxon>Myida</taxon>
        <taxon>Myoidea</taxon>
        <taxon>Myidae</taxon>
        <taxon>Mya</taxon>
    </lineage>
</organism>
<proteinExistence type="predicted"/>
<dbReference type="InterPro" id="IPR036188">
    <property type="entry name" value="FAD/NAD-bd_sf"/>
</dbReference>
<dbReference type="InterPro" id="IPR002937">
    <property type="entry name" value="Amino_oxidase"/>
</dbReference>
<protein>
    <submittedName>
        <fullName evidence="2">PPOX-like protein</fullName>
    </submittedName>
</protein>
<dbReference type="Pfam" id="PF01593">
    <property type="entry name" value="Amino_oxidase"/>
    <property type="match status" value="2"/>
</dbReference>
<keyword evidence="3" id="KW-1185">Reference proteome</keyword>
<accession>A0ABY7G7Z0</accession>
<dbReference type="EMBL" id="CP111028">
    <property type="protein sequence ID" value="WAR30535.1"/>
    <property type="molecule type" value="Genomic_DNA"/>
</dbReference>
<dbReference type="Gene3D" id="3.50.50.60">
    <property type="entry name" value="FAD/NAD(P)-binding domain"/>
    <property type="match status" value="3"/>
</dbReference>
<dbReference type="PANTHER" id="PTHR42923">
    <property type="entry name" value="PROTOPORPHYRINOGEN OXIDASE"/>
    <property type="match status" value="1"/>
</dbReference>
<name>A0ABY7G7Z0_MYAAR</name>
<evidence type="ECO:0000313" key="2">
    <source>
        <dbReference type="EMBL" id="WAR30535.1"/>
    </source>
</evidence>
<dbReference type="InterPro" id="IPR050464">
    <property type="entry name" value="Zeta_carotene_desat/Oxidored"/>
</dbReference>